<dbReference type="Gene3D" id="3.90.190.10">
    <property type="entry name" value="Protein tyrosine phosphatase superfamily"/>
    <property type="match status" value="1"/>
</dbReference>
<organism evidence="1 2">
    <name type="scientific">Angiostrongylus cantonensis</name>
    <name type="common">Rat lungworm</name>
    <dbReference type="NCBI Taxonomy" id="6313"/>
    <lineage>
        <taxon>Eukaryota</taxon>
        <taxon>Metazoa</taxon>
        <taxon>Ecdysozoa</taxon>
        <taxon>Nematoda</taxon>
        <taxon>Chromadorea</taxon>
        <taxon>Rhabditida</taxon>
        <taxon>Rhabditina</taxon>
        <taxon>Rhabditomorpha</taxon>
        <taxon>Strongyloidea</taxon>
        <taxon>Metastrongylidae</taxon>
        <taxon>Angiostrongylus</taxon>
    </lineage>
</organism>
<dbReference type="InterPro" id="IPR042165">
    <property type="entry name" value="PTPMT1"/>
</dbReference>
<accession>A0A0K0DNJ4</accession>
<reference evidence="1" key="1">
    <citation type="submission" date="2012-09" db="EMBL/GenBank/DDBJ databases">
        <authorList>
            <person name="Martin A.A."/>
        </authorList>
    </citation>
    <scope>NUCLEOTIDE SEQUENCE</scope>
</reference>
<proteinExistence type="predicted"/>
<dbReference type="InterPro" id="IPR029021">
    <property type="entry name" value="Prot-tyrosine_phosphatase-like"/>
</dbReference>
<dbReference type="SUPFAM" id="SSF52799">
    <property type="entry name" value="(Phosphotyrosine protein) phosphatases II"/>
    <property type="match status" value="1"/>
</dbReference>
<dbReference type="GO" id="GO:0008962">
    <property type="term" value="F:phosphatidylglycerophosphatase activity"/>
    <property type="evidence" value="ECO:0007669"/>
    <property type="project" value="TreeGrafter"/>
</dbReference>
<dbReference type="PANTHER" id="PTHR46712">
    <property type="entry name" value="PHOSPHATIDYLGLYCEROPHOSPHATASE AND PROTEIN-TYROSINE PHOSPHATASE 1"/>
    <property type="match status" value="1"/>
</dbReference>
<dbReference type="Proteomes" id="UP000035642">
    <property type="component" value="Unassembled WGS sequence"/>
</dbReference>
<dbReference type="PANTHER" id="PTHR46712:SF1">
    <property type="entry name" value="PHOSPHATIDYLGLYCEROPHOSPHATASE AND PROTEIN-TYROSINE PHOSPHATASE 1"/>
    <property type="match status" value="1"/>
</dbReference>
<dbReference type="AlphaFoldDB" id="A0A0K0DNJ4"/>
<dbReference type="STRING" id="6313.A0A0K0DNJ4"/>
<dbReference type="Pfam" id="PF22785">
    <property type="entry name" value="Tc-R-P"/>
    <property type="match status" value="1"/>
</dbReference>
<protein>
    <submittedName>
        <fullName evidence="2">DSPc domain-containing protein</fullName>
    </submittedName>
</protein>
<dbReference type="GO" id="GO:0004721">
    <property type="term" value="F:phosphoprotein phosphatase activity"/>
    <property type="evidence" value="ECO:0007669"/>
    <property type="project" value="InterPro"/>
</dbReference>
<keyword evidence="1" id="KW-1185">Reference proteome</keyword>
<dbReference type="WBParaSite" id="ACAC_0001333201-mRNA-1">
    <property type="protein sequence ID" value="ACAC_0001333201-mRNA-1"/>
    <property type="gene ID" value="ACAC_0001333201"/>
</dbReference>
<evidence type="ECO:0000313" key="1">
    <source>
        <dbReference type="Proteomes" id="UP000035642"/>
    </source>
</evidence>
<name>A0A0K0DNJ4_ANGCA</name>
<dbReference type="GO" id="GO:0004439">
    <property type="term" value="F:phosphatidylinositol-4,5-bisphosphate 5-phosphatase activity"/>
    <property type="evidence" value="ECO:0007669"/>
    <property type="project" value="TreeGrafter"/>
</dbReference>
<reference evidence="2" key="2">
    <citation type="submission" date="2017-02" db="UniProtKB">
        <authorList>
            <consortium name="WormBaseParasite"/>
        </authorList>
    </citation>
    <scope>IDENTIFICATION</scope>
</reference>
<sequence length="125" mass="14027">MLTTLAFYPSLGYNLLRNYLQPNIWMWYSRVDRTLVVGALPFKSMQEELITDWLAAGVAFHHIPMVDFFGSAGRAQIDSAVKFIENISSTGKSVYVHCKVRSEALASSIARCFSSVLVLVTHYCS</sequence>
<evidence type="ECO:0000313" key="2">
    <source>
        <dbReference type="WBParaSite" id="ACAC_0001333201-mRNA-1"/>
    </source>
</evidence>